<name>A0A5C5FZ43_9BASI</name>
<dbReference type="Proteomes" id="UP000311382">
    <property type="component" value="Unassembled WGS sequence"/>
</dbReference>
<reference evidence="2 3" key="1">
    <citation type="submission" date="2019-03" db="EMBL/GenBank/DDBJ databases">
        <title>Rhodosporidium diobovatum UCD-FST 08-225 genome sequencing, assembly, and annotation.</title>
        <authorList>
            <person name="Fakankun I.U."/>
            <person name="Fristensky B."/>
            <person name="Levin D.B."/>
        </authorList>
    </citation>
    <scope>NUCLEOTIDE SEQUENCE [LARGE SCALE GENOMIC DNA]</scope>
    <source>
        <strain evidence="2 3">UCD-FST 08-225</strain>
    </source>
</reference>
<proteinExistence type="predicted"/>
<comment type="caution">
    <text evidence="2">The sequence shown here is derived from an EMBL/GenBank/DDBJ whole genome shotgun (WGS) entry which is preliminary data.</text>
</comment>
<evidence type="ECO:0000313" key="3">
    <source>
        <dbReference type="Proteomes" id="UP000311382"/>
    </source>
</evidence>
<sequence length="245" mass="27443">MADWSDKLAVHKGWYTFPRLHAAANGSRQFNVQVDLSEVMRCAGAPSSIFARGRRQPKVPIMTAPHLLIHGLWTMAVAHKERAERATARNDEVAAQHDEVMAHELFALVLLSQLCKTHGGVPRLYGTDEAWLACIRHPEHRGGYSAAKLFVEEELQPGSAIVQHLYQTFSGHVSEHVLEEALTWITQRFKHEIEVLPAGHIPSPHRSRSQSRSPHHAGRASAHSLGHASSRYFPQDRRLASSSRF</sequence>
<feature type="region of interest" description="Disordered" evidence="1">
    <location>
        <begin position="199"/>
        <end position="227"/>
    </location>
</feature>
<feature type="compositionally biased region" description="Basic residues" evidence="1">
    <location>
        <begin position="203"/>
        <end position="218"/>
    </location>
</feature>
<gene>
    <name evidence="2" type="ORF">DMC30DRAFT_393057</name>
</gene>
<evidence type="ECO:0000313" key="2">
    <source>
        <dbReference type="EMBL" id="TNY22130.1"/>
    </source>
</evidence>
<keyword evidence="3" id="KW-1185">Reference proteome</keyword>
<protein>
    <submittedName>
        <fullName evidence="2">Uncharacterized protein</fullName>
    </submittedName>
</protein>
<accession>A0A5C5FZ43</accession>
<dbReference type="AlphaFoldDB" id="A0A5C5FZ43"/>
<dbReference type="EMBL" id="SOZI01000030">
    <property type="protein sequence ID" value="TNY22130.1"/>
    <property type="molecule type" value="Genomic_DNA"/>
</dbReference>
<organism evidence="2 3">
    <name type="scientific">Rhodotorula diobovata</name>
    <dbReference type="NCBI Taxonomy" id="5288"/>
    <lineage>
        <taxon>Eukaryota</taxon>
        <taxon>Fungi</taxon>
        <taxon>Dikarya</taxon>
        <taxon>Basidiomycota</taxon>
        <taxon>Pucciniomycotina</taxon>
        <taxon>Microbotryomycetes</taxon>
        <taxon>Sporidiobolales</taxon>
        <taxon>Sporidiobolaceae</taxon>
        <taxon>Rhodotorula</taxon>
    </lineage>
</organism>
<evidence type="ECO:0000256" key="1">
    <source>
        <dbReference type="SAM" id="MobiDB-lite"/>
    </source>
</evidence>